<feature type="compositionally biased region" description="Basic and acidic residues" evidence="1">
    <location>
        <begin position="68"/>
        <end position="80"/>
    </location>
</feature>
<proteinExistence type="predicted"/>
<evidence type="ECO:0000313" key="2">
    <source>
        <dbReference type="EMBL" id="CUS55112.1"/>
    </source>
</evidence>
<name>A0A170PSH9_9ZZZZ</name>
<organism evidence="2">
    <name type="scientific">hydrothermal vent metagenome</name>
    <dbReference type="NCBI Taxonomy" id="652676"/>
    <lineage>
        <taxon>unclassified sequences</taxon>
        <taxon>metagenomes</taxon>
        <taxon>ecological metagenomes</taxon>
    </lineage>
</organism>
<dbReference type="EMBL" id="CZRL01000120">
    <property type="protein sequence ID" value="CUS55112.1"/>
    <property type="molecule type" value="Genomic_DNA"/>
</dbReference>
<reference evidence="2" key="1">
    <citation type="submission" date="2015-10" db="EMBL/GenBank/DDBJ databases">
        <authorList>
            <person name="Gilbert D.G."/>
        </authorList>
    </citation>
    <scope>NUCLEOTIDE SEQUENCE</scope>
</reference>
<dbReference type="AlphaFoldDB" id="A0A170PSH9"/>
<gene>
    <name evidence="2" type="ORF">MGWOODY_XGa2180</name>
</gene>
<evidence type="ECO:0000256" key="1">
    <source>
        <dbReference type="SAM" id="MobiDB-lite"/>
    </source>
</evidence>
<feature type="region of interest" description="Disordered" evidence="1">
    <location>
        <begin position="45"/>
        <end position="80"/>
    </location>
</feature>
<sequence length="80" mass="9206">MRDVTQPDQILHVSGFIQTEFYTQRLGIFRGCSLPQHNLCNIPRQQVGADKNQHRDHPQGDYTEAEPADNRAPKHVELIK</sequence>
<protein>
    <submittedName>
        <fullName evidence="2">Uncharacterized protein</fullName>
    </submittedName>
</protein>
<accession>A0A170PSH9</accession>